<dbReference type="SUPFAM" id="SSF53822">
    <property type="entry name" value="Periplasmic binding protein-like I"/>
    <property type="match status" value="1"/>
</dbReference>
<evidence type="ECO:0000256" key="1">
    <source>
        <dbReference type="ARBA" id="ARBA00023015"/>
    </source>
</evidence>
<dbReference type="InterPro" id="IPR025997">
    <property type="entry name" value="SBP_2_dom"/>
</dbReference>
<dbReference type="PROSITE" id="PS00356">
    <property type="entry name" value="HTH_LACI_1"/>
    <property type="match status" value="1"/>
</dbReference>
<keyword evidence="2" id="KW-0238">DNA-binding</keyword>
<evidence type="ECO:0000259" key="4">
    <source>
        <dbReference type="PROSITE" id="PS50932"/>
    </source>
</evidence>
<dbReference type="AlphaFoldDB" id="A0A3G6RGZ8"/>
<sequence>MTIKEIARLANVSPGTVDRILHNRGGVSESTEKRVTEIIEQAGGFKPNVIARNLALNKIYQVAVLMPLFNAASPFWEYPKRGVLKAIEEVSSYGMKVSVSYFDEFNVDSYSKELDKILKNKNLDGIIIASHFVKETQERSDILNALNIPYLFLNVPLKGFNNVSFVGQDSFGSGRLAAQLFHIARNTEKPRVLIMEVLEDFENYYGLDQRVKGFMSFFADYESHVKVEKIRVPNKNTKQFYKLLGDSLDIYKDAGGIFFPSNAVTKAGRYFETHGIKLDMIVGYDVTEENRKFLNKDIITFLIGQEPFQQGYKSVKLMFEHLVHGENLNKVYMSPIHIITKENLEYYMH</sequence>
<dbReference type="KEGG" id="clac:EG342_09325"/>
<dbReference type="InterPro" id="IPR010982">
    <property type="entry name" value="Lambda_DNA-bd_dom_sf"/>
</dbReference>
<dbReference type="InterPro" id="IPR028082">
    <property type="entry name" value="Peripla_BP_I"/>
</dbReference>
<dbReference type="Gene3D" id="3.40.50.2300">
    <property type="match status" value="2"/>
</dbReference>
<organism evidence="6 7">
    <name type="scientific">Chryseobacterium lactis</name>
    <dbReference type="NCBI Taxonomy" id="1241981"/>
    <lineage>
        <taxon>Bacteria</taxon>
        <taxon>Pseudomonadati</taxon>
        <taxon>Bacteroidota</taxon>
        <taxon>Flavobacteriia</taxon>
        <taxon>Flavobacteriales</taxon>
        <taxon>Weeksellaceae</taxon>
        <taxon>Chryseobacterium group</taxon>
        <taxon>Chryseobacterium</taxon>
    </lineage>
</organism>
<evidence type="ECO:0000256" key="2">
    <source>
        <dbReference type="ARBA" id="ARBA00023125"/>
    </source>
</evidence>
<accession>A0A3G6RGZ8</accession>
<evidence type="ECO:0000313" key="5">
    <source>
        <dbReference type="EMBL" id="AZA82088.1"/>
    </source>
</evidence>
<dbReference type="CDD" id="cd01392">
    <property type="entry name" value="HTH_LacI"/>
    <property type="match status" value="1"/>
</dbReference>
<dbReference type="PROSITE" id="PS50932">
    <property type="entry name" value="HTH_LACI_2"/>
    <property type="match status" value="1"/>
</dbReference>
<dbReference type="EMBL" id="CP033924">
    <property type="protein sequence ID" value="AZA82088.1"/>
    <property type="molecule type" value="Genomic_DNA"/>
</dbReference>
<protein>
    <submittedName>
        <fullName evidence="5">LacI family transcriptional regulator</fullName>
    </submittedName>
</protein>
<evidence type="ECO:0000313" key="6">
    <source>
        <dbReference type="EMBL" id="PNW14235.1"/>
    </source>
</evidence>
<gene>
    <name evidence="6" type="ORF">C1637_10370</name>
    <name evidence="5" type="ORF">EG342_09325</name>
</gene>
<dbReference type="SUPFAM" id="SSF47413">
    <property type="entry name" value="lambda repressor-like DNA-binding domains"/>
    <property type="match status" value="1"/>
</dbReference>
<dbReference type="PANTHER" id="PTHR30146:SF144">
    <property type="entry name" value="LACI-FAMILY TRANSCRIPTION REGULATOR"/>
    <property type="match status" value="1"/>
</dbReference>
<reference evidence="6 7" key="1">
    <citation type="submission" date="2018-01" db="EMBL/GenBank/DDBJ databases">
        <title>Draft genome sequences of Chryseobacterium lactis NCTC11390, Chryseobacterium oncorhynchi 701B-08, and Chryseobacterium viscerum 687B-08.</title>
        <authorList>
            <person name="Jeong J.-J."/>
            <person name="Lee Y.J."/>
            <person name="Park B."/>
            <person name="Choi I.-G."/>
            <person name="Kim K.D."/>
        </authorList>
    </citation>
    <scope>NUCLEOTIDE SEQUENCE [LARGE SCALE GENOMIC DNA]</scope>
    <source>
        <strain evidence="6 7">NCTC11390</strain>
    </source>
</reference>
<dbReference type="Proteomes" id="UP000279972">
    <property type="component" value="Chromosome"/>
</dbReference>
<evidence type="ECO:0000313" key="8">
    <source>
        <dbReference type="Proteomes" id="UP000279972"/>
    </source>
</evidence>
<evidence type="ECO:0000313" key="7">
    <source>
        <dbReference type="Proteomes" id="UP000236262"/>
    </source>
</evidence>
<dbReference type="Proteomes" id="UP000236262">
    <property type="component" value="Unassembled WGS sequence"/>
</dbReference>
<evidence type="ECO:0000256" key="3">
    <source>
        <dbReference type="ARBA" id="ARBA00023163"/>
    </source>
</evidence>
<dbReference type="Pfam" id="PF13407">
    <property type="entry name" value="Peripla_BP_4"/>
    <property type="match status" value="1"/>
</dbReference>
<dbReference type="RefSeq" id="WP_103291648.1">
    <property type="nucleotide sequence ID" value="NZ_CP033924.1"/>
</dbReference>
<dbReference type="GO" id="GO:0000976">
    <property type="term" value="F:transcription cis-regulatory region binding"/>
    <property type="evidence" value="ECO:0007669"/>
    <property type="project" value="TreeGrafter"/>
</dbReference>
<feature type="domain" description="HTH lacI-type" evidence="4">
    <location>
        <begin position="1"/>
        <end position="56"/>
    </location>
</feature>
<dbReference type="EMBL" id="PPEH01000003">
    <property type="protein sequence ID" value="PNW14235.1"/>
    <property type="molecule type" value="Genomic_DNA"/>
</dbReference>
<dbReference type="SMART" id="SM00354">
    <property type="entry name" value="HTH_LACI"/>
    <property type="match status" value="1"/>
</dbReference>
<dbReference type="InterPro" id="IPR000843">
    <property type="entry name" value="HTH_LacI"/>
</dbReference>
<keyword evidence="3" id="KW-0804">Transcription</keyword>
<dbReference type="Pfam" id="PF00356">
    <property type="entry name" value="LacI"/>
    <property type="match status" value="1"/>
</dbReference>
<dbReference type="OrthoDB" id="628703at2"/>
<dbReference type="GO" id="GO:0003700">
    <property type="term" value="F:DNA-binding transcription factor activity"/>
    <property type="evidence" value="ECO:0007669"/>
    <property type="project" value="TreeGrafter"/>
</dbReference>
<reference evidence="5 8" key="2">
    <citation type="submission" date="2018-11" db="EMBL/GenBank/DDBJ databases">
        <title>Proposal to divide the Flavobacteriaceae and reorganize its genera based on Amino Acid Identity values calculated from whole genome sequences.</title>
        <authorList>
            <person name="Nicholson A.C."/>
            <person name="Gulvik C.A."/>
            <person name="Whitney A.M."/>
            <person name="Humrighouse B.W."/>
            <person name="Bell M."/>
            <person name="Holmes B."/>
            <person name="Steigerwalt A.G."/>
            <person name="Villarma A."/>
            <person name="Sheth M."/>
            <person name="Batra D."/>
            <person name="Pryor J."/>
            <person name="Bernardet J.-F."/>
            <person name="Hugo C."/>
            <person name="Kampfer P."/>
            <person name="Newman J."/>
            <person name="McQuiston J.R."/>
        </authorList>
    </citation>
    <scope>NUCLEOTIDE SEQUENCE [LARGE SCALE GENOMIC DNA]</scope>
    <source>
        <strain evidence="5 8">KC_1864</strain>
    </source>
</reference>
<name>A0A3G6RGZ8_CHRLC</name>
<proteinExistence type="predicted"/>
<dbReference type="PANTHER" id="PTHR30146">
    <property type="entry name" value="LACI-RELATED TRANSCRIPTIONAL REPRESSOR"/>
    <property type="match status" value="1"/>
</dbReference>
<dbReference type="Gene3D" id="1.10.260.40">
    <property type="entry name" value="lambda repressor-like DNA-binding domains"/>
    <property type="match status" value="1"/>
</dbReference>
<keyword evidence="8" id="KW-1185">Reference proteome</keyword>
<keyword evidence="1" id="KW-0805">Transcription regulation</keyword>